<proteinExistence type="predicted"/>
<sequence>MTESGMVNTATVLSGTAHGSVSVTEVVAFIAALLVIAGLFSLWAAAGDRKTARQARQLVARRPGWTVEKDASPARTRYQHALTWHYKTRKFHWLMAGPLPGGERAEVFQVESLYTSGSASGTRFSTIATVVFPFVLPTVLLGPDDEHPADQRQQPGLPGQPDWRGVKGQAADPEAAAALFTADQLDEVRQHGRAIRMEGHAVVLSIRWHRKPEGMLQLVDEAAALVGRLPAGVLQRAAAQPNPWPGPTAGQPG</sequence>
<accession>A0A931AZA8</accession>
<evidence type="ECO:0000313" key="4">
    <source>
        <dbReference type="Proteomes" id="UP000657385"/>
    </source>
</evidence>
<evidence type="ECO:0000256" key="2">
    <source>
        <dbReference type="SAM" id="Phobius"/>
    </source>
</evidence>
<dbReference type="Proteomes" id="UP000657385">
    <property type="component" value="Unassembled WGS sequence"/>
</dbReference>
<evidence type="ECO:0000256" key="1">
    <source>
        <dbReference type="SAM" id="MobiDB-lite"/>
    </source>
</evidence>
<gene>
    <name evidence="3" type="ORF">I2501_04590</name>
</gene>
<keyword evidence="2" id="KW-0472">Membrane</keyword>
<keyword evidence="2" id="KW-1133">Transmembrane helix</keyword>
<keyword evidence="4" id="KW-1185">Reference proteome</keyword>
<organism evidence="3 4">
    <name type="scientific">Streptacidiphilus fuscans</name>
    <dbReference type="NCBI Taxonomy" id="2789292"/>
    <lineage>
        <taxon>Bacteria</taxon>
        <taxon>Bacillati</taxon>
        <taxon>Actinomycetota</taxon>
        <taxon>Actinomycetes</taxon>
        <taxon>Kitasatosporales</taxon>
        <taxon>Streptomycetaceae</taxon>
        <taxon>Streptacidiphilus</taxon>
    </lineage>
</organism>
<keyword evidence="2" id="KW-0812">Transmembrane</keyword>
<dbReference type="AlphaFoldDB" id="A0A931AZA8"/>
<reference evidence="3" key="1">
    <citation type="submission" date="2020-11" db="EMBL/GenBank/DDBJ databases">
        <title>Isolation and identification of active actinomycetes.</title>
        <authorList>
            <person name="Yu B."/>
        </authorList>
    </citation>
    <scope>NUCLEOTIDE SEQUENCE</scope>
    <source>
        <strain evidence="3">NEAU-YB345</strain>
    </source>
</reference>
<name>A0A931AZA8_9ACTN</name>
<dbReference type="RefSeq" id="WP_196192522.1">
    <property type="nucleotide sequence ID" value="NZ_JADPRT010000002.1"/>
</dbReference>
<feature type="region of interest" description="Disordered" evidence="1">
    <location>
        <begin position="143"/>
        <end position="170"/>
    </location>
</feature>
<dbReference type="EMBL" id="JADPRT010000002">
    <property type="protein sequence ID" value="MBF9067318.1"/>
    <property type="molecule type" value="Genomic_DNA"/>
</dbReference>
<evidence type="ECO:0000313" key="3">
    <source>
        <dbReference type="EMBL" id="MBF9067318.1"/>
    </source>
</evidence>
<feature type="transmembrane region" description="Helical" evidence="2">
    <location>
        <begin position="26"/>
        <end position="46"/>
    </location>
</feature>
<comment type="caution">
    <text evidence="3">The sequence shown here is derived from an EMBL/GenBank/DDBJ whole genome shotgun (WGS) entry which is preliminary data.</text>
</comment>
<protein>
    <submittedName>
        <fullName evidence="3">Uncharacterized protein</fullName>
    </submittedName>
</protein>